<dbReference type="STRING" id="348802.A0A0D2ETQ4"/>
<dbReference type="RefSeq" id="XP_013319662.1">
    <property type="nucleotide sequence ID" value="XM_013464208.1"/>
</dbReference>
<dbReference type="GeneID" id="25325463"/>
<feature type="transmembrane region" description="Helical" evidence="2">
    <location>
        <begin position="219"/>
        <end position="242"/>
    </location>
</feature>
<keyword evidence="2" id="KW-1133">Transmembrane helix</keyword>
<gene>
    <name evidence="3" type="ORF">PV05_03555</name>
</gene>
<evidence type="ECO:0000313" key="3">
    <source>
        <dbReference type="EMBL" id="KIW59078.1"/>
    </source>
</evidence>
<dbReference type="OrthoDB" id="3065412at2759"/>
<proteinExistence type="predicted"/>
<feature type="compositionally biased region" description="Polar residues" evidence="1">
    <location>
        <begin position="370"/>
        <end position="382"/>
    </location>
</feature>
<dbReference type="EMBL" id="KN847318">
    <property type="protein sequence ID" value="KIW59078.1"/>
    <property type="molecule type" value="Genomic_DNA"/>
</dbReference>
<reference evidence="3 4" key="1">
    <citation type="submission" date="2015-01" db="EMBL/GenBank/DDBJ databases">
        <title>The Genome Sequence of Exophiala xenobiotica CBS118157.</title>
        <authorList>
            <consortium name="The Broad Institute Genomics Platform"/>
            <person name="Cuomo C."/>
            <person name="de Hoog S."/>
            <person name="Gorbushina A."/>
            <person name="Stielow B."/>
            <person name="Teixiera M."/>
            <person name="Abouelleil A."/>
            <person name="Chapman S.B."/>
            <person name="Priest M."/>
            <person name="Young S.K."/>
            <person name="Wortman J."/>
            <person name="Nusbaum C."/>
            <person name="Birren B."/>
        </authorList>
    </citation>
    <scope>NUCLEOTIDE SEQUENCE [LARGE SCALE GENOMIC DNA]</scope>
    <source>
        <strain evidence="3 4">CBS 118157</strain>
    </source>
</reference>
<keyword evidence="2" id="KW-0812">Transmembrane</keyword>
<evidence type="ECO:0000256" key="2">
    <source>
        <dbReference type="SAM" id="Phobius"/>
    </source>
</evidence>
<keyword evidence="2" id="KW-0472">Membrane</keyword>
<organism evidence="3 4">
    <name type="scientific">Exophiala xenobiotica</name>
    <dbReference type="NCBI Taxonomy" id="348802"/>
    <lineage>
        <taxon>Eukaryota</taxon>
        <taxon>Fungi</taxon>
        <taxon>Dikarya</taxon>
        <taxon>Ascomycota</taxon>
        <taxon>Pezizomycotina</taxon>
        <taxon>Eurotiomycetes</taxon>
        <taxon>Chaetothyriomycetidae</taxon>
        <taxon>Chaetothyriales</taxon>
        <taxon>Herpotrichiellaceae</taxon>
        <taxon>Exophiala</taxon>
    </lineage>
</organism>
<dbReference type="Proteomes" id="UP000054342">
    <property type="component" value="Unassembled WGS sequence"/>
</dbReference>
<feature type="region of interest" description="Disordered" evidence="1">
    <location>
        <begin position="275"/>
        <end position="396"/>
    </location>
</feature>
<evidence type="ECO:0000256" key="1">
    <source>
        <dbReference type="SAM" id="MobiDB-lite"/>
    </source>
</evidence>
<evidence type="ECO:0000313" key="4">
    <source>
        <dbReference type="Proteomes" id="UP000054342"/>
    </source>
</evidence>
<keyword evidence="4" id="KW-1185">Reference proteome</keyword>
<accession>A0A0D2ETQ4</accession>
<dbReference type="AlphaFoldDB" id="A0A0D2ETQ4"/>
<dbReference type="HOGENOM" id="CLU_058470_0_0_1"/>
<protein>
    <submittedName>
        <fullName evidence="3">Uncharacterized protein</fullName>
    </submittedName>
</protein>
<sequence length="396" mass="41794">MATAAAIQFNKQECANVNETAPDFVGCSPAGLSSALASMSLSQITTAGSSTASSATTTSSSVNPLLSTITGNVITEMAPMSTTKPPTATYAGRPLLTGSCTVPYFAFVTGSNNEVIEFPAIGCSDQRPECCPYEPGTSALITQCPQDYFSTSSACCPFGYQIYYTALGGQTPCYSNPSTTLVPVSTPTASGLTLITEHVFADKYMLAPATATKHKLPTAAVIGISVNACLFVGVIISLWWWFGPRKRRRAQQAAARTTTFPPEEPALQMSRAPTMHELDSPERQAGSPGALSRWGSFPASSPPAYDQEKSKPKPKQIVPQELPGSTWINEHHPAFFSGEDTPSEATQPSPPRTPIQKATPTEPRSPVVSAITSRSGNQSPSFVSPLGSPRLPHASP</sequence>
<name>A0A0D2ETQ4_9EURO</name>